<proteinExistence type="predicted"/>
<gene>
    <name evidence="1" type="ORF">QFC22_000226</name>
</gene>
<evidence type="ECO:0000313" key="1">
    <source>
        <dbReference type="EMBL" id="KAJ9125271.1"/>
    </source>
</evidence>
<comment type="caution">
    <text evidence="1">The sequence shown here is derived from an EMBL/GenBank/DDBJ whole genome shotgun (WGS) entry which is preliminary data.</text>
</comment>
<dbReference type="Proteomes" id="UP001243375">
    <property type="component" value="Unassembled WGS sequence"/>
</dbReference>
<accession>A0ACC2XNQ6</accession>
<sequence>MFHSTRQISFASRQILQTSTVTPAARSYPAFARSLNSTRSLRADDYDKHRVQVNEPSVGTTDKSMHRSYVQPEVGKEPQTKPHKTLSTFSMASLDFSPSHGTWPTLLERTLTLLLQYIGRGATQVAILDLRKEDAAQAAKEMVAKFGKKTIARLLLLHRPAQNMFRSLGLSFSLSLEEAGEYEKGQLEVLAVACNVSSEESVEQAFAQVMQRFGRIDVVDVNILGSYFVAREAAKVMTPGSSIILIGSMSGVVINVPQPQTPYNFSSA</sequence>
<evidence type="ECO:0000313" key="2">
    <source>
        <dbReference type="Proteomes" id="UP001243375"/>
    </source>
</evidence>
<organism evidence="1 2">
    <name type="scientific">Naganishia vaughanmartiniae</name>
    <dbReference type="NCBI Taxonomy" id="1424756"/>
    <lineage>
        <taxon>Eukaryota</taxon>
        <taxon>Fungi</taxon>
        <taxon>Dikarya</taxon>
        <taxon>Basidiomycota</taxon>
        <taxon>Agaricomycotina</taxon>
        <taxon>Tremellomycetes</taxon>
        <taxon>Filobasidiales</taxon>
        <taxon>Filobasidiaceae</taxon>
        <taxon>Naganishia</taxon>
    </lineage>
</organism>
<protein>
    <submittedName>
        <fullName evidence="1">Uncharacterized protein</fullName>
    </submittedName>
</protein>
<reference evidence="1" key="1">
    <citation type="submission" date="2023-04" db="EMBL/GenBank/DDBJ databases">
        <title>Draft Genome sequencing of Naganishia species isolated from polar environments using Oxford Nanopore Technology.</title>
        <authorList>
            <person name="Leo P."/>
            <person name="Venkateswaran K."/>
        </authorList>
    </citation>
    <scope>NUCLEOTIDE SEQUENCE</scope>
    <source>
        <strain evidence="1">MNA-CCFEE 5425</strain>
    </source>
</reference>
<name>A0ACC2XNQ6_9TREE</name>
<keyword evidence="2" id="KW-1185">Reference proteome</keyword>
<dbReference type="EMBL" id="JASBWU010000001">
    <property type="protein sequence ID" value="KAJ9125271.1"/>
    <property type="molecule type" value="Genomic_DNA"/>
</dbReference>